<keyword evidence="18" id="KW-1185">Reference proteome</keyword>
<dbReference type="InterPro" id="IPR002092">
    <property type="entry name" value="DNA-dir_Rpol_phage-type"/>
</dbReference>
<sequence length="1157" mass="133697">MVLLNSCSFKPPTRRRSDRLKEGVDKPSLASSKPAKPSKRAKNWPHAFFIRDLAISHLSPHGFEGEKTGLCKMLCVHEQLLQYYDLHEFECLHFPTYELPLKLPPRPWLDMGHCGPAYTYAQNVVRKLEPYPDMDPTEMMRLRVGDRHSRARPVFDALNLLGATPWIINKEMLCHMRRTLEMSYDGRHREYLRPLAVPVHPATFDVPYKPKDAWERGVLTEAAWDGVIVDERADERQNRQMVLDLLKESPFWNSGKWRRKRKKRKSEENADEQTTTERGETNLLSLPAEGAELERLPPSLTDDQGYLIARRFLKKVNAIFRDKCEQNSLHCWLVYRLTLAQHFANSVLYFPHNIDFRGRAYPISPQINHMGDDLNRGLLKFAAGKPLGDRGLEWLKLHCVNITGRKKRSSLKERLKFAEENLSLLTSVANDPFDPKFAFWWRDSEEPWQTLAACIELRDALSRDRPEDFVSHLPIHQDGSCNGLQHYAAMGRDLLGAREVNLLPDELPRDLYSNVAIRVEEMRLEHEKDEQSKWHQVATDLRKEMSSKIERKVIKQTIMTTVYGVTKYGARSQIGKQLIAIGIDRDKARTYFAPYLTHCAFESLTQAFTNSMALMEWFKRCAHQTLKLGRPMEWVTPLGLPVVQPYVTVDKEGTGLVFRPVPHKQVNAFPPNFVHSLDSSHMMLTALHCYRHGITYASVHDCFWTHACDVDEMNRICRDQFIALHEQPITEQLSRFFTSTFLPPELRQLMSVDDQQLLNKIVEEFKLNIPPGNLDITKVRESKYFFTATQLNSSMTTATSSNFLPIDEGLTITHSRQYEEIMGDFENNSQFFVDDSFSRSNHSVGSLAQLERPDFSIVWLRPDQIVTRDGQMFRWSLFNNPQPTDIVQGLLGNCWLLSAVAVIAERRDILEQLFITKEYNNRGVYEVRLCIDGIWQRIIVDDSFPCHRSSHRQIFAVGLKKQLWVSLVDKAIAKHYGNYAILRSGLIEEGLAILTGQPTLFIDMEFLGADDFDIASAQLSSARDPRFLMTCSCGAGERFIDEAEYRQVGFSPHHAYSLLDVRQTDDGHRGVRLRNPWREDIVWRGEFSRDWDGWTDELRSELAMGEAAGPGTFWMPFQQFAFYFDSVEIAQLREHHGWRATRYSVDIGWDKQNSCMI</sequence>
<comment type="similarity">
    <text evidence="1">Belongs to the peptidase C2 family.</text>
</comment>
<dbReference type="GO" id="GO:0003899">
    <property type="term" value="F:DNA-directed RNA polymerase activity"/>
    <property type="evidence" value="ECO:0007669"/>
    <property type="project" value="UniProtKB-EC"/>
</dbReference>
<dbReference type="PROSITE" id="PS00489">
    <property type="entry name" value="RNA_POL_PHAGE_2"/>
    <property type="match status" value="1"/>
</dbReference>
<dbReference type="PROSITE" id="PS50203">
    <property type="entry name" value="CALPAIN_CAT"/>
    <property type="match status" value="1"/>
</dbReference>
<dbReference type="SUPFAM" id="SSF56672">
    <property type="entry name" value="DNA/RNA polymerases"/>
    <property type="match status" value="2"/>
</dbReference>
<evidence type="ECO:0000259" key="16">
    <source>
        <dbReference type="PROSITE" id="PS50203"/>
    </source>
</evidence>
<feature type="active site" evidence="12 13">
    <location>
        <position position="1054"/>
    </location>
</feature>
<feature type="active site" evidence="12 13">
    <location>
        <position position="894"/>
    </location>
</feature>
<reference evidence="17 18" key="1">
    <citation type="submission" date="2024-10" db="EMBL/GenBank/DDBJ databases">
        <authorList>
            <person name="Kim D."/>
        </authorList>
    </citation>
    <scope>NUCLEOTIDE SEQUENCE [LARGE SCALE GENOMIC DNA]</scope>
    <source>
        <strain evidence="17">Taebaek</strain>
    </source>
</reference>
<evidence type="ECO:0000256" key="12">
    <source>
        <dbReference type="PIRSR" id="PIRSR622684-1"/>
    </source>
</evidence>
<keyword evidence="5 13" id="KW-0645">Protease</keyword>
<dbReference type="PANTHER" id="PTHR10102">
    <property type="entry name" value="DNA-DIRECTED RNA POLYMERASE, MITOCHONDRIAL"/>
    <property type="match status" value="1"/>
</dbReference>
<evidence type="ECO:0000313" key="18">
    <source>
        <dbReference type="Proteomes" id="UP001620645"/>
    </source>
</evidence>
<dbReference type="Pfam" id="PF00940">
    <property type="entry name" value="RNA_pol"/>
    <property type="match status" value="1"/>
</dbReference>
<dbReference type="SMART" id="SM00230">
    <property type="entry name" value="CysPc"/>
    <property type="match status" value="1"/>
</dbReference>
<dbReference type="Gene3D" id="3.90.70.10">
    <property type="entry name" value="Cysteine proteinases"/>
    <property type="match status" value="1"/>
</dbReference>
<proteinExistence type="inferred from homology"/>
<feature type="active site" evidence="12 13">
    <location>
        <position position="1075"/>
    </location>
</feature>
<dbReference type="CDD" id="cd00044">
    <property type="entry name" value="CysPc"/>
    <property type="match status" value="1"/>
</dbReference>
<protein>
    <recommendedName>
        <fullName evidence="3 14">DNA-directed RNA polymerase</fullName>
        <ecNumber evidence="3 14">2.7.7.6</ecNumber>
    </recommendedName>
</protein>
<dbReference type="InterPro" id="IPR000169">
    <property type="entry name" value="Pept_cys_AS"/>
</dbReference>
<evidence type="ECO:0000256" key="10">
    <source>
        <dbReference type="ARBA" id="ARBA00023163"/>
    </source>
</evidence>
<feature type="domain" description="Calpain catalytic" evidence="16">
    <location>
        <begin position="831"/>
        <end position="1133"/>
    </location>
</feature>
<dbReference type="EC" id="2.7.7.6" evidence="3 14"/>
<evidence type="ECO:0000256" key="9">
    <source>
        <dbReference type="ARBA" id="ARBA00022807"/>
    </source>
</evidence>
<accession>A0ABD2KG27</accession>
<keyword evidence="4 14" id="KW-0240">DNA-directed RNA polymerase</keyword>
<dbReference type="Proteomes" id="UP001620645">
    <property type="component" value="Unassembled WGS sequence"/>
</dbReference>
<dbReference type="PROSITE" id="PS00900">
    <property type="entry name" value="RNA_POL_PHAGE_1"/>
    <property type="match status" value="1"/>
</dbReference>
<keyword evidence="10 14" id="KW-0804">Transcription</keyword>
<evidence type="ECO:0000256" key="15">
    <source>
        <dbReference type="SAM" id="MobiDB-lite"/>
    </source>
</evidence>
<dbReference type="GO" id="GO:0000428">
    <property type="term" value="C:DNA-directed RNA polymerase complex"/>
    <property type="evidence" value="ECO:0007669"/>
    <property type="project" value="UniProtKB-KW"/>
</dbReference>
<keyword evidence="8 13" id="KW-0378">Hydrolase</keyword>
<dbReference type="Pfam" id="PF00648">
    <property type="entry name" value="Peptidase_C2"/>
    <property type="match status" value="1"/>
</dbReference>
<feature type="region of interest" description="Disordered" evidence="15">
    <location>
        <begin position="11"/>
        <end position="40"/>
    </location>
</feature>
<comment type="caution">
    <text evidence="17">The sequence shown here is derived from an EMBL/GenBank/DDBJ whole genome shotgun (WGS) entry which is preliminary data.</text>
</comment>
<comment type="function">
    <text evidence="14">DNA-dependent RNA polymerase catalyzes the transcription of DNA into RNA using the four ribonucleoside triphosphates as substrates.</text>
</comment>
<dbReference type="InterPro" id="IPR046950">
    <property type="entry name" value="DNA-dir_Rpol_C_phage-type"/>
</dbReference>
<evidence type="ECO:0000313" key="17">
    <source>
        <dbReference type="EMBL" id="KAL3101866.1"/>
    </source>
</evidence>
<organism evidence="17 18">
    <name type="scientific">Heterodera schachtii</name>
    <name type="common">Sugarbeet cyst nematode worm</name>
    <name type="synonym">Tylenchus schachtii</name>
    <dbReference type="NCBI Taxonomy" id="97005"/>
    <lineage>
        <taxon>Eukaryota</taxon>
        <taxon>Metazoa</taxon>
        <taxon>Ecdysozoa</taxon>
        <taxon>Nematoda</taxon>
        <taxon>Chromadorea</taxon>
        <taxon>Rhabditida</taxon>
        <taxon>Tylenchina</taxon>
        <taxon>Tylenchomorpha</taxon>
        <taxon>Tylenchoidea</taxon>
        <taxon>Heteroderidae</taxon>
        <taxon>Heteroderinae</taxon>
        <taxon>Heterodera</taxon>
    </lineage>
</organism>
<evidence type="ECO:0000256" key="5">
    <source>
        <dbReference type="ARBA" id="ARBA00022670"/>
    </source>
</evidence>
<evidence type="ECO:0000256" key="3">
    <source>
        <dbReference type="ARBA" id="ARBA00012418"/>
    </source>
</evidence>
<evidence type="ECO:0000256" key="7">
    <source>
        <dbReference type="ARBA" id="ARBA00022695"/>
    </source>
</evidence>
<dbReference type="PRINTS" id="PR00704">
    <property type="entry name" value="CALPAIN"/>
</dbReference>
<dbReference type="EMBL" id="JBICCN010000026">
    <property type="protein sequence ID" value="KAL3101866.1"/>
    <property type="molecule type" value="Genomic_DNA"/>
</dbReference>
<keyword evidence="7 14" id="KW-0548">Nucleotidyltransferase</keyword>
<dbReference type="PROSITE" id="PS00139">
    <property type="entry name" value="THIOL_PROTEASE_CYS"/>
    <property type="match status" value="1"/>
</dbReference>
<dbReference type="GO" id="GO:0006508">
    <property type="term" value="P:proteolysis"/>
    <property type="evidence" value="ECO:0007669"/>
    <property type="project" value="UniProtKB-KW"/>
</dbReference>
<gene>
    <name evidence="17" type="ORF">niasHS_003275</name>
</gene>
<dbReference type="AlphaFoldDB" id="A0ABD2KG27"/>
<keyword evidence="9 13" id="KW-0788">Thiol protease</keyword>
<dbReference type="PANTHER" id="PTHR10102:SF0">
    <property type="entry name" value="DNA-DIRECTED RNA POLYMERASE, MITOCHONDRIAL"/>
    <property type="match status" value="1"/>
</dbReference>
<name>A0ABD2KG27_HETSC</name>
<comment type="similarity">
    <text evidence="2 14">Belongs to the phage and mitochondrial RNA polymerase family.</text>
</comment>
<dbReference type="Gene3D" id="1.10.150.20">
    <property type="entry name" value="5' to 3' exonuclease, C-terminal subdomain"/>
    <property type="match status" value="1"/>
</dbReference>
<evidence type="ECO:0000256" key="1">
    <source>
        <dbReference type="ARBA" id="ARBA00007623"/>
    </source>
</evidence>
<dbReference type="InterPro" id="IPR043502">
    <property type="entry name" value="DNA/RNA_pol_sf"/>
</dbReference>
<dbReference type="InterPro" id="IPR038765">
    <property type="entry name" value="Papain-like_cys_pep_sf"/>
</dbReference>
<keyword evidence="6 14" id="KW-0808">Transferase</keyword>
<comment type="catalytic activity">
    <reaction evidence="11 14">
        <text>RNA(n) + a ribonucleoside 5'-triphosphate = RNA(n+1) + diphosphate</text>
        <dbReference type="Rhea" id="RHEA:21248"/>
        <dbReference type="Rhea" id="RHEA-COMP:14527"/>
        <dbReference type="Rhea" id="RHEA-COMP:17342"/>
        <dbReference type="ChEBI" id="CHEBI:33019"/>
        <dbReference type="ChEBI" id="CHEBI:61557"/>
        <dbReference type="ChEBI" id="CHEBI:140395"/>
        <dbReference type="EC" id="2.7.7.6"/>
    </reaction>
</comment>
<evidence type="ECO:0000256" key="11">
    <source>
        <dbReference type="ARBA" id="ARBA00048552"/>
    </source>
</evidence>
<evidence type="ECO:0000256" key="14">
    <source>
        <dbReference type="RuleBase" id="RU003805"/>
    </source>
</evidence>
<dbReference type="InterPro" id="IPR022684">
    <property type="entry name" value="Calpain_cysteine_protease"/>
</dbReference>
<feature type="compositionally biased region" description="Low complexity" evidence="15">
    <location>
        <begin position="26"/>
        <end position="35"/>
    </location>
</feature>
<dbReference type="SUPFAM" id="SSF54001">
    <property type="entry name" value="Cysteine proteinases"/>
    <property type="match status" value="1"/>
</dbReference>
<dbReference type="InterPro" id="IPR001300">
    <property type="entry name" value="Peptidase_C2_calpain_cat"/>
</dbReference>
<evidence type="ECO:0000256" key="2">
    <source>
        <dbReference type="ARBA" id="ARBA00009493"/>
    </source>
</evidence>
<evidence type="ECO:0000256" key="4">
    <source>
        <dbReference type="ARBA" id="ARBA00022478"/>
    </source>
</evidence>
<feature type="region of interest" description="Disordered" evidence="15">
    <location>
        <begin position="257"/>
        <end position="284"/>
    </location>
</feature>
<evidence type="ECO:0000256" key="8">
    <source>
        <dbReference type="ARBA" id="ARBA00022801"/>
    </source>
</evidence>
<evidence type="ECO:0000256" key="13">
    <source>
        <dbReference type="PROSITE-ProRule" id="PRU00239"/>
    </source>
</evidence>
<dbReference type="GO" id="GO:0008234">
    <property type="term" value="F:cysteine-type peptidase activity"/>
    <property type="evidence" value="ECO:0007669"/>
    <property type="project" value="UniProtKB-UniRule"/>
</dbReference>
<evidence type="ECO:0000256" key="6">
    <source>
        <dbReference type="ARBA" id="ARBA00022679"/>
    </source>
</evidence>
<dbReference type="Gene3D" id="1.10.287.280">
    <property type="match status" value="1"/>
</dbReference>